<gene>
    <name evidence="2" type="ORF">L249_4801</name>
</gene>
<proteinExistence type="predicted"/>
<reference evidence="2 3" key="1">
    <citation type="journal article" date="2015" name="BMC Genomics">
        <title>Insights from the genome of Ophiocordyceps polyrhachis-furcata to pathogenicity and host specificity in insect fungi.</title>
        <authorList>
            <person name="Wichadakul D."/>
            <person name="Kobmoo N."/>
            <person name="Ingsriswang S."/>
            <person name="Tangphatsornruang S."/>
            <person name="Chantasingh D."/>
            <person name="Luangsa-ard J.J."/>
            <person name="Eurwilaichitr L."/>
        </authorList>
    </citation>
    <scope>NUCLEOTIDE SEQUENCE [LARGE SCALE GENOMIC DNA]</scope>
    <source>
        <strain evidence="2 3">BCC 54312</strain>
    </source>
</reference>
<feature type="signal peptide" evidence="1">
    <location>
        <begin position="1"/>
        <end position="19"/>
    </location>
</feature>
<dbReference type="STRING" id="1330021.A0A367L2W9"/>
<dbReference type="Proteomes" id="UP000253664">
    <property type="component" value="Unassembled WGS sequence"/>
</dbReference>
<evidence type="ECO:0000313" key="2">
    <source>
        <dbReference type="EMBL" id="RCI08780.1"/>
    </source>
</evidence>
<sequence>MVPPYTLILSLLLLPSTQAFATVPAIWDGECFYPVRDSLFSPAKYGGKWNYIAGTDTPFSSAGCICNITATHTAVGSGNLLFDGACHGGSVTGPKTFVAYAEPAPSGHGASGAYIVDYPGAPKRPCPGPNHVVLDCVGGMAVVGTGNFSSIYLLSREADLDKFTLE</sequence>
<evidence type="ECO:0000256" key="1">
    <source>
        <dbReference type="SAM" id="SignalP"/>
    </source>
</evidence>
<feature type="chain" id="PRO_5017008724" evidence="1">
    <location>
        <begin position="20"/>
        <end position="166"/>
    </location>
</feature>
<dbReference type="SUPFAM" id="SSF50814">
    <property type="entry name" value="Lipocalins"/>
    <property type="match status" value="1"/>
</dbReference>
<protein>
    <submittedName>
        <fullName evidence="2">Uncharacterized protein</fullName>
    </submittedName>
</protein>
<name>A0A367L2W9_9HYPO</name>
<accession>A0A367L2W9</accession>
<feature type="non-terminal residue" evidence="2">
    <location>
        <position position="166"/>
    </location>
</feature>
<dbReference type="AlphaFoldDB" id="A0A367L2W9"/>
<organism evidence="2 3">
    <name type="scientific">Ophiocordyceps polyrhachis-furcata BCC 54312</name>
    <dbReference type="NCBI Taxonomy" id="1330021"/>
    <lineage>
        <taxon>Eukaryota</taxon>
        <taxon>Fungi</taxon>
        <taxon>Dikarya</taxon>
        <taxon>Ascomycota</taxon>
        <taxon>Pezizomycotina</taxon>
        <taxon>Sordariomycetes</taxon>
        <taxon>Hypocreomycetidae</taxon>
        <taxon>Hypocreales</taxon>
        <taxon>Ophiocordycipitaceae</taxon>
        <taxon>Ophiocordyceps</taxon>
    </lineage>
</organism>
<evidence type="ECO:0000313" key="3">
    <source>
        <dbReference type="Proteomes" id="UP000253664"/>
    </source>
</evidence>
<dbReference type="InterPro" id="IPR012674">
    <property type="entry name" value="Calycin"/>
</dbReference>
<dbReference type="EMBL" id="LKCN02000018">
    <property type="protein sequence ID" value="RCI08780.1"/>
    <property type="molecule type" value="Genomic_DNA"/>
</dbReference>
<keyword evidence="1" id="KW-0732">Signal</keyword>
<dbReference type="OrthoDB" id="565904at2759"/>
<keyword evidence="3" id="KW-1185">Reference proteome</keyword>
<dbReference type="Gene3D" id="2.40.128.20">
    <property type="match status" value="1"/>
</dbReference>
<comment type="caution">
    <text evidence="2">The sequence shown here is derived from an EMBL/GenBank/DDBJ whole genome shotgun (WGS) entry which is preliminary data.</text>
</comment>